<dbReference type="PRINTS" id="PR00455">
    <property type="entry name" value="HTHTETR"/>
</dbReference>
<evidence type="ECO:0000313" key="4">
    <source>
        <dbReference type="EMBL" id="PPU98891.1"/>
    </source>
</evidence>
<evidence type="ECO:0000259" key="3">
    <source>
        <dbReference type="PROSITE" id="PS50977"/>
    </source>
</evidence>
<keyword evidence="5" id="KW-1185">Reference proteome</keyword>
<comment type="caution">
    <text evidence="4">The sequence shown here is derived from an EMBL/GenBank/DDBJ whole genome shotgun (WGS) entry which is preliminary data.</text>
</comment>
<dbReference type="Gene3D" id="1.10.357.10">
    <property type="entry name" value="Tetracycline Repressor, domain 2"/>
    <property type="match status" value="1"/>
</dbReference>
<proteinExistence type="predicted"/>
<dbReference type="InterPro" id="IPR009057">
    <property type="entry name" value="Homeodomain-like_sf"/>
</dbReference>
<feature type="DNA-binding region" description="H-T-H motif" evidence="2">
    <location>
        <begin position="78"/>
        <end position="97"/>
    </location>
</feature>
<dbReference type="InterPro" id="IPR050109">
    <property type="entry name" value="HTH-type_TetR-like_transc_reg"/>
</dbReference>
<reference evidence="5" key="1">
    <citation type="submission" date="2016-08" db="EMBL/GenBank/DDBJ databases">
        <authorList>
            <person name="Merda D."/>
            <person name="Briand M."/>
            <person name="Taghouti G."/>
            <person name="Carrere S."/>
            <person name="Gouzy J."/>
            <person name="Portier P."/>
            <person name="Jacques M.-A."/>
            <person name="Fischer-Le Saux M."/>
        </authorList>
    </citation>
    <scope>NUCLEOTIDE SEQUENCE [LARGE SCALE GENOMIC DNA]</scope>
    <source>
        <strain evidence="5">CFBP1156</strain>
    </source>
</reference>
<feature type="domain" description="HTH tetR-type" evidence="3">
    <location>
        <begin position="55"/>
        <end position="115"/>
    </location>
</feature>
<organism evidence="4 5">
    <name type="scientific">Xanthomonas hyacinthi</name>
    <dbReference type="NCBI Taxonomy" id="56455"/>
    <lineage>
        <taxon>Bacteria</taxon>
        <taxon>Pseudomonadati</taxon>
        <taxon>Pseudomonadota</taxon>
        <taxon>Gammaproteobacteria</taxon>
        <taxon>Lysobacterales</taxon>
        <taxon>Lysobacteraceae</taxon>
        <taxon>Xanthomonas</taxon>
    </lineage>
</organism>
<dbReference type="EMBL" id="MDEG01000003">
    <property type="protein sequence ID" value="PPU98891.1"/>
    <property type="molecule type" value="Genomic_DNA"/>
</dbReference>
<dbReference type="PANTHER" id="PTHR30055:SF226">
    <property type="entry name" value="HTH-TYPE TRANSCRIPTIONAL REGULATOR PKSA"/>
    <property type="match status" value="1"/>
</dbReference>
<evidence type="ECO:0000256" key="1">
    <source>
        <dbReference type="ARBA" id="ARBA00023125"/>
    </source>
</evidence>
<gene>
    <name evidence="4" type="ORF">XhyaCFBP1156_05805</name>
</gene>
<evidence type="ECO:0000313" key="5">
    <source>
        <dbReference type="Proteomes" id="UP000238261"/>
    </source>
</evidence>
<dbReference type="Proteomes" id="UP000238261">
    <property type="component" value="Unassembled WGS sequence"/>
</dbReference>
<evidence type="ECO:0000256" key="2">
    <source>
        <dbReference type="PROSITE-ProRule" id="PRU00335"/>
    </source>
</evidence>
<accession>A0A2S7F0C1</accession>
<dbReference type="InterPro" id="IPR001647">
    <property type="entry name" value="HTH_TetR"/>
</dbReference>
<keyword evidence="1 2" id="KW-0238">DNA-binding</keyword>
<dbReference type="SUPFAM" id="SSF46689">
    <property type="entry name" value="Homeodomain-like"/>
    <property type="match status" value="1"/>
</dbReference>
<sequence>MINALRGSLYSRLSNRQPETQCTRKQPAEFGAIEQGKTMATNTRQRTPQGEARAEAQRERILVAAQRCFIEIGLNSTSVANIAEAAEMSPGLIYRYFESKAEITRAVIRRQLTTTLERHKTERETPDIAKDLTEAFARPHDPLLDELHPVFLLEITAEATRDPVIAEAFKEYEEALRGSFHRGMSRSKAEGGHGIPEELVAERGLVIELLYEGLKMRQVHSPDLDRDLLLRALTRVVKCVLKS</sequence>
<name>A0A2S7F0C1_9XANT</name>
<dbReference type="AlphaFoldDB" id="A0A2S7F0C1"/>
<dbReference type="PANTHER" id="PTHR30055">
    <property type="entry name" value="HTH-TYPE TRANSCRIPTIONAL REGULATOR RUTR"/>
    <property type="match status" value="1"/>
</dbReference>
<dbReference type="GO" id="GO:0000976">
    <property type="term" value="F:transcription cis-regulatory region binding"/>
    <property type="evidence" value="ECO:0007669"/>
    <property type="project" value="TreeGrafter"/>
</dbReference>
<protein>
    <recommendedName>
        <fullName evidence="3">HTH tetR-type domain-containing protein</fullName>
    </recommendedName>
</protein>
<dbReference type="GO" id="GO:0003700">
    <property type="term" value="F:DNA-binding transcription factor activity"/>
    <property type="evidence" value="ECO:0007669"/>
    <property type="project" value="TreeGrafter"/>
</dbReference>
<dbReference type="PROSITE" id="PS50977">
    <property type="entry name" value="HTH_TETR_2"/>
    <property type="match status" value="1"/>
</dbReference>
<dbReference type="Pfam" id="PF00440">
    <property type="entry name" value="TetR_N"/>
    <property type="match status" value="1"/>
</dbReference>